<feature type="transmembrane region" description="Helical" evidence="4">
    <location>
        <begin position="21"/>
        <end position="48"/>
    </location>
</feature>
<comment type="similarity">
    <text evidence="1">Belongs to the 'GDSL' lipolytic enzyme family.</text>
</comment>
<evidence type="ECO:0000256" key="4">
    <source>
        <dbReference type="SAM" id="Phobius"/>
    </source>
</evidence>
<dbReference type="GO" id="GO:0016788">
    <property type="term" value="F:hydrolase activity, acting on ester bonds"/>
    <property type="evidence" value="ECO:0007669"/>
    <property type="project" value="InterPro"/>
</dbReference>
<evidence type="ECO:0000256" key="2">
    <source>
        <dbReference type="ARBA" id="ARBA00022801"/>
    </source>
</evidence>
<dbReference type="InterPro" id="IPR035669">
    <property type="entry name" value="SGNH_plant_lipase-like"/>
</dbReference>
<keyword evidence="4" id="KW-0472">Membrane</keyword>
<dbReference type="Pfam" id="PF00657">
    <property type="entry name" value="Lipase_GDSL"/>
    <property type="match status" value="1"/>
</dbReference>
<dbReference type="OMA" id="PPFICFK"/>
<dbReference type="SUPFAM" id="SSF52266">
    <property type="entry name" value="SGNH hydrolase"/>
    <property type="match status" value="1"/>
</dbReference>
<dbReference type="EnsemblPlants" id="Kaladp0024s0669.1.v1.1">
    <property type="protein sequence ID" value="Kaladp0024s0669.1.v1.1"/>
    <property type="gene ID" value="Kaladp0024s0669.v1.1"/>
</dbReference>
<proteinExistence type="inferred from homology"/>
<dbReference type="InterPro" id="IPR001087">
    <property type="entry name" value="GDSL"/>
</dbReference>
<dbReference type="PANTHER" id="PTHR45648">
    <property type="entry name" value="GDSL LIPASE/ACYLHYDROLASE FAMILY PROTEIN (AFU_ORTHOLOGUE AFUA_4G14700)"/>
    <property type="match status" value="1"/>
</dbReference>
<dbReference type="Gramene" id="Kaladp0024s0669.1.v1.1">
    <property type="protein sequence ID" value="Kaladp0024s0669.1.v1.1"/>
    <property type="gene ID" value="Kaladp0024s0669.v1.1"/>
</dbReference>
<dbReference type="CDD" id="cd01837">
    <property type="entry name" value="SGNH_plant_lipase_like"/>
    <property type="match status" value="1"/>
</dbReference>
<reference evidence="5" key="1">
    <citation type="submission" date="2021-01" db="UniProtKB">
        <authorList>
            <consortium name="EnsemblPlants"/>
        </authorList>
    </citation>
    <scope>IDENTIFICATION</scope>
</reference>
<dbReference type="InterPro" id="IPR036514">
    <property type="entry name" value="SGNH_hydro_sf"/>
</dbReference>
<dbReference type="InterPro" id="IPR051058">
    <property type="entry name" value="GDSL_Est/Lipase"/>
</dbReference>
<dbReference type="GO" id="GO:0016042">
    <property type="term" value="P:lipid catabolic process"/>
    <property type="evidence" value="ECO:0007669"/>
    <property type="project" value="UniProtKB-KW"/>
</dbReference>
<evidence type="ECO:0000313" key="6">
    <source>
        <dbReference type="Proteomes" id="UP000594263"/>
    </source>
</evidence>
<dbReference type="Proteomes" id="UP000594263">
    <property type="component" value="Unplaced"/>
</dbReference>
<evidence type="ECO:0000256" key="3">
    <source>
        <dbReference type="ARBA" id="ARBA00022963"/>
    </source>
</evidence>
<dbReference type="PANTHER" id="PTHR45648:SF5">
    <property type="entry name" value="OS04G0577300 PROTEIN"/>
    <property type="match status" value="1"/>
</dbReference>
<keyword evidence="3" id="KW-0442">Lipid degradation</keyword>
<keyword evidence="3" id="KW-0443">Lipid metabolism</keyword>
<protein>
    <recommendedName>
        <fullName evidence="7">GDSL esterase/lipase</fullName>
    </recommendedName>
</protein>
<keyword evidence="2" id="KW-0378">Hydrolase</keyword>
<evidence type="ECO:0000256" key="1">
    <source>
        <dbReference type="ARBA" id="ARBA00008668"/>
    </source>
</evidence>
<dbReference type="AlphaFoldDB" id="A0A7N0T742"/>
<keyword evidence="6" id="KW-1185">Reference proteome</keyword>
<dbReference type="Gene3D" id="3.40.50.1110">
    <property type="entry name" value="SGNH hydrolase"/>
    <property type="match status" value="1"/>
</dbReference>
<evidence type="ECO:0000313" key="5">
    <source>
        <dbReference type="EnsemblPlants" id="Kaladp0024s0669.1.v1.1"/>
    </source>
</evidence>
<keyword evidence="4" id="KW-1133">Transmembrane helix</keyword>
<evidence type="ECO:0008006" key="7">
    <source>
        <dbReference type="Google" id="ProtNLM"/>
    </source>
</evidence>
<sequence length="389" mass="42988">MILVAPLMLTSHTVFMKTLDRYFMAAIAIHVMLSMHICFGEAFTSFIFGDSLVDVGNNNYLLTLSKADSPPYGIDFASSGGNPTGRFTNGRTITDIVDEALGAGSFSPPYLDPNAKQESAILRGLNYASGSSGILDETGIFFIGRISLSKQVSNFEETKFHMVNLMGQRKADELIRRAIFSITTGSNDILSHLQDSFLTSFMDHKLSPSTFQNFLISNMTMQLKRLQNLGAHKILVVGVGPLGCIPIVRALNFVPLGECADQVNAFVRSYNLNLRKMLEKLNQETYPQLPIVVFADPYAIVSRVIQSPHLYGFENAYDPCCVGHFLPFICLGGSQANATTYGLCQDRSKYVFWDAYHPTEAANIIIAKELLDGNHSVISPMNIRGLYNY</sequence>
<accession>A0A7N0T742</accession>
<keyword evidence="4" id="KW-0812">Transmembrane</keyword>
<organism evidence="5 6">
    <name type="scientific">Kalanchoe fedtschenkoi</name>
    <name type="common">Lavender scallops</name>
    <name type="synonym">South American air plant</name>
    <dbReference type="NCBI Taxonomy" id="63787"/>
    <lineage>
        <taxon>Eukaryota</taxon>
        <taxon>Viridiplantae</taxon>
        <taxon>Streptophyta</taxon>
        <taxon>Embryophyta</taxon>
        <taxon>Tracheophyta</taxon>
        <taxon>Spermatophyta</taxon>
        <taxon>Magnoliopsida</taxon>
        <taxon>eudicotyledons</taxon>
        <taxon>Gunneridae</taxon>
        <taxon>Pentapetalae</taxon>
        <taxon>Saxifragales</taxon>
        <taxon>Crassulaceae</taxon>
        <taxon>Kalanchoe</taxon>
    </lineage>
</organism>
<name>A0A7N0T742_KALFE</name>